<dbReference type="AlphaFoldDB" id="A0A3A3GCD9"/>
<sequence length="276" mass="31367">MKIAFWSELHGQTGQTSTMAAISVITSMEHFCRVLMAQTKFSHSTLESAFIRPSHIQNDIISFNDYGIDALERLARTNQLKPADIKDYTIEILKSRLDLLVGTKKPVIAMYENIINVVSTIFGHASISYDLTMIDVNSGSQDPMTLEVLRSSDLVVVNLSQNMYVLDRFFSKRDWPNVLNEKPMIYVIGNYEKESRYSNKQIARKFGVKDPIYVIPRLPAYADALNEGAIKEFFFRNRKVTREHEAGYFLNEVRRLSKAILTKAGLSNKIIGDKGA</sequence>
<dbReference type="EMBL" id="QYZD01000025">
    <property type="protein sequence ID" value="RJG21344.1"/>
    <property type="molecule type" value="Genomic_DNA"/>
</dbReference>
<gene>
    <name evidence="1" type="ORF">DQX05_21825</name>
</gene>
<comment type="caution">
    <text evidence="1">The sequence shown here is derived from an EMBL/GenBank/DDBJ whole genome shotgun (WGS) entry which is preliminary data.</text>
</comment>
<protein>
    <submittedName>
        <fullName evidence="1">Chromosome partitioning protein ParA</fullName>
    </submittedName>
</protein>
<name>A0A3A3GCD9_PANTH</name>
<dbReference type="RefSeq" id="WP_119795579.1">
    <property type="nucleotide sequence ID" value="NZ_QYZD01000025.1"/>
</dbReference>
<accession>A0A3A3GCD9</accession>
<organism evidence="1 2">
    <name type="scientific">Paenibacillus thiaminolyticus</name>
    <name type="common">Bacillus thiaminolyticus</name>
    <dbReference type="NCBI Taxonomy" id="49283"/>
    <lineage>
        <taxon>Bacteria</taxon>
        <taxon>Bacillati</taxon>
        <taxon>Bacillota</taxon>
        <taxon>Bacilli</taxon>
        <taxon>Bacillales</taxon>
        <taxon>Paenibacillaceae</taxon>
        <taxon>Paenibacillus</taxon>
    </lineage>
</organism>
<reference evidence="1 2" key="1">
    <citation type="submission" date="2018-09" db="EMBL/GenBank/DDBJ databases">
        <title>Paenibacillus SK2017-BO5.</title>
        <authorList>
            <person name="Piskunova J.V."/>
            <person name="Dubiley S.A."/>
            <person name="Severinov K.V."/>
        </authorList>
    </citation>
    <scope>NUCLEOTIDE SEQUENCE [LARGE SCALE GENOMIC DNA]</scope>
    <source>
        <strain evidence="1 2">BO5</strain>
    </source>
</reference>
<dbReference type="Gene3D" id="3.40.50.300">
    <property type="entry name" value="P-loop containing nucleotide triphosphate hydrolases"/>
    <property type="match status" value="1"/>
</dbReference>
<proteinExistence type="predicted"/>
<evidence type="ECO:0000313" key="1">
    <source>
        <dbReference type="EMBL" id="RJG21344.1"/>
    </source>
</evidence>
<evidence type="ECO:0000313" key="2">
    <source>
        <dbReference type="Proteomes" id="UP000266177"/>
    </source>
</evidence>
<dbReference type="Proteomes" id="UP000266177">
    <property type="component" value="Unassembled WGS sequence"/>
</dbReference>
<dbReference type="OrthoDB" id="2842408at2"/>
<dbReference type="InterPro" id="IPR027417">
    <property type="entry name" value="P-loop_NTPase"/>
</dbReference>